<proteinExistence type="predicted"/>
<reference evidence="2" key="1">
    <citation type="submission" date="2021-06" db="EMBL/GenBank/DDBJ databases">
        <authorList>
            <person name="Kallberg Y."/>
            <person name="Tangrot J."/>
            <person name="Rosling A."/>
        </authorList>
    </citation>
    <scope>NUCLEOTIDE SEQUENCE</scope>
    <source>
        <strain evidence="2">MA453B</strain>
    </source>
</reference>
<evidence type="ECO:0000313" key="3">
    <source>
        <dbReference type="Proteomes" id="UP000789405"/>
    </source>
</evidence>
<feature type="region of interest" description="Disordered" evidence="1">
    <location>
        <begin position="28"/>
        <end position="49"/>
    </location>
</feature>
<name>A0A9N9DAP2_9GLOM</name>
<organism evidence="2 3">
    <name type="scientific">Dentiscutata erythropus</name>
    <dbReference type="NCBI Taxonomy" id="1348616"/>
    <lineage>
        <taxon>Eukaryota</taxon>
        <taxon>Fungi</taxon>
        <taxon>Fungi incertae sedis</taxon>
        <taxon>Mucoromycota</taxon>
        <taxon>Glomeromycotina</taxon>
        <taxon>Glomeromycetes</taxon>
        <taxon>Diversisporales</taxon>
        <taxon>Gigasporaceae</taxon>
        <taxon>Dentiscutata</taxon>
    </lineage>
</organism>
<dbReference type="EMBL" id="CAJVPY010005007">
    <property type="protein sequence ID" value="CAG8633104.1"/>
    <property type="molecule type" value="Genomic_DNA"/>
</dbReference>
<accession>A0A9N9DAP2</accession>
<sequence>MSRRSLTTNKSDLNLWINARNNYMSCRKLPPLQGSSQQQDTNVLQSEKV</sequence>
<gene>
    <name evidence="2" type="ORF">DERYTH_LOCUS9249</name>
</gene>
<evidence type="ECO:0000256" key="1">
    <source>
        <dbReference type="SAM" id="MobiDB-lite"/>
    </source>
</evidence>
<protein>
    <submittedName>
        <fullName evidence="2">5287_t:CDS:1</fullName>
    </submittedName>
</protein>
<comment type="caution">
    <text evidence="2">The sequence shown here is derived from an EMBL/GenBank/DDBJ whole genome shotgun (WGS) entry which is preliminary data.</text>
</comment>
<dbReference type="Proteomes" id="UP000789405">
    <property type="component" value="Unassembled WGS sequence"/>
</dbReference>
<dbReference type="AlphaFoldDB" id="A0A9N9DAP2"/>
<evidence type="ECO:0000313" key="2">
    <source>
        <dbReference type="EMBL" id="CAG8633104.1"/>
    </source>
</evidence>
<keyword evidence="3" id="KW-1185">Reference proteome</keyword>
<feature type="compositionally biased region" description="Polar residues" evidence="1">
    <location>
        <begin position="33"/>
        <end position="49"/>
    </location>
</feature>